<dbReference type="Pfam" id="PF07734">
    <property type="entry name" value="FBA_1"/>
    <property type="match status" value="1"/>
</dbReference>
<name>A0AAD8NE84_9APIA</name>
<dbReference type="EMBL" id="JAUIZM010000001">
    <property type="protein sequence ID" value="KAK1405617.1"/>
    <property type="molecule type" value="Genomic_DNA"/>
</dbReference>
<dbReference type="InterPro" id="IPR006527">
    <property type="entry name" value="F-box-assoc_dom_typ1"/>
</dbReference>
<dbReference type="InterPro" id="IPR017451">
    <property type="entry name" value="F-box-assoc_interact_dom"/>
</dbReference>
<accession>A0AAD8NE84</accession>
<evidence type="ECO:0000313" key="3">
    <source>
        <dbReference type="Proteomes" id="UP001237642"/>
    </source>
</evidence>
<keyword evidence="3" id="KW-1185">Reference proteome</keyword>
<evidence type="ECO:0000259" key="1">
    <source>
        <dbReference type="Pfam" id="PF07734"/>
    </source>
</evidence>
<sequence>MSERKRKVAMSKNTTMRKSIHFSLPPNLVNDLGNVNLDLNDINNVGLCFDLGSADYEVVVCYKRLESNYGILYSFTKNSWKDVTVLDSLFVNDSSQTPTVLLNDCPYWTKHSSDDQFLLLSIIKFDVADDSFKSLPQFHTYRIHDGGASYQLMNINNKLSVLAYENKRRASPVIDVFCLEDEKSGVWNPI</sequence>
<dbReference type="AlphaFoldDB" id="A0AAD8NE84"/>
<feature type="domain" description="F-box associated beta-propeller type 1" evidence="1">
    <location>
        <begin position="56"/>
        <end position="169"/>
    </location>
</feature>
<dbReference type="Proteomes" id="UP001237642">
    <property type="component" value="Unassembled WGS sequence"/>
</dbReference>
<comment type="caution">
    <text evidence="2">The sequence shown here is derived from an EMBL/GenBank/DDBJ whole genome shotgun (WGS) entry which is preliminary data.</text>
</comment>
<gene>
    <name evidence="2" type="ORF">POM88_005222</name>
</gene>
<reference evidence="2" key="2">
    <citation type="submission" date="2023-05" db="EMBL/GenBank/DDBJ databases">
        <authorList>
            <person name="Schelkunov M.I."/>
        </authorList>
    </citation>
    <scope>NUCLEOTIDE SEQUENCE</scope>
    <source>
        <strain evidence="2">Hsosn_3</strain>
        <tissue evidence="2">Leaf</tissue>
    </source>
</reference>
<proteinExistence type="predicted"/>
<reference evidence="2" key="1">
    <citation type="submission" date="2023-02" db="EMBL/GenBank/DDBJ databases">
        <title>Genome of toxic invasive species Heracleum sosnowskyi carries increased number of genes despite the absence of recent whole-genome duplications.</title>
        <authorList>
            <person name="Schelkunov M."/>
            <person name="Shtratnikova V."/>
            <person name="Makarenko M."/>
            <person name="Klepikova A."/>
            <person name="Omelchenko D."/>
            <person name="Novikova G."/>
            <person name="Obukhova E."/>
            <person name="Bogdanov V."/>
            <person name="Penin A."/>
            <person name="Logacheva M."/>
        </authorList>
    </citation>
    <scope>NUCLEOTIDE SEQUENCE</scope>
    <source>
        <strain evidence="2">Hsosn_3</strain>
        <tissue evidence="2">Leaf</tissue>
    </source>
</reference>
<evidence type="ECO:0000313" key="2">
    <source>
        <dbReference type="EMBL" id="KAK1405617.1"/>
    </source>
</evidence>
<dbReference type="NCBIfam" id="TIGR01640">
    <property type="entry name" value="F_box_assoc_1"/>
    <property type="match status" value="1"/>
</dbReference>
<organism evidence="2 3">
    <name type="scientific">Heracleum sosnowskyi</name>
    <dbReference type="NCBI Taxonomy" id="360622"/>
    <lineage>
        <taxon>Eukaryota</taxon>
        <taxon>Viridiplantae</taxon>
        <taxon>Streptophyta</taxon>
        <taxon>Embryophyta</taxon>
        <taxon>Tracheophyta</taxon>
        <taxon>Spermatophyta</taxon>
        <taxon>Magnoliopsida</taxon>
        <taxon>eudicotyledons</taxon>
        <taxon>Gunneridae</taxon>
        <taxon>Pentapetalae</taxon>
        <taxon>asterids</taxon>
        <taxon>campanulids</taxon>
        <taxon>Apiales</taxon>
        <taxon>Apiaceae</taxon>
        <taxon>Apioideae</taxon>
        <taxon>apioid superclade</taxon>
        <taxon>Tordylieae</taxon>
        <taxon>Tordyliinae</taxon>
        <taxon>Heracleum</taxon>
    </lineage>
</organism>
<protein>
    <recommendedName>
        <fullName evidence="1">F-box associated beta-propeller type 1 domain-containing protein</fullName>
    </recommendedName>
</protein>